<evidence type="ECO:0000256" key="2">
    <source>
        <dbReference type="ARBA" id="ARBA00022692"/>
    </source>
</evidence>
<dbReference type="GO" id="GO:0015035">
    <property type="term" value="F:protein-disulfide reductase activity"/>
    <property type="evidence" value="ECO:0007669"/>
    <property type="project" value="InterPro"/>
</dbReference>
<comment type="subcellular location">
    <subcellularLocation>
        <location evidence="1">Membrane</location>
        <topology evidence="1">Multi-pass membrane protein</topology>
    </subcellularLocation>
</comment>
<gene>
    <name evidence="6" type="ORF">BSFP_056380</name>
</gene>
<dbReference type="InterPro" id="IPR003752">
    <property type="entry name" value="DiS_bond_form_DsbB/BdbC"/>
</dbReference>
<feature type="transmembrane region" description="Helical" evidence="5">
    <location>
        <begin position="105"/>
        <end position="124"/>
    </location>
</feature>
<feature type="transmembrane region" description="Helical" evidence="5">
    <location>
        <begin position="7"/>
        <end position="27"/>
    </location>
</feature>
<evidence type="ECO:0000256" key="5">
    <source>
        <dbReference type="SAM" id="Phobius"/>
    </source>
</evidence>
<evidence type="ECO:0000313" key="7">
    <source>
        <dbReference type="Proteomes" id="UP000218432"/>
    </source>
</evidence>
<dbReference type="AlphaFoldDB" id="A0A1Y1BS30"/>
<evidence type="ECO:0000256" key="3">
    <source>
        <dbReference type="ARBA" id="ARBA00022989"/>
    </source>
</evidence>
<accession>A0A1Y1BS30</accession>
<dbReference type="Proteomes" id="UP000218432">
    <property type="component" value="Chromosome 2"/>
</dbReference>
<dbReference type="GO" id="GO:0016020">
    <property type="term" value="C:membrane"/>
    <property type="evidence" value="ECO:0007669"/>
    <property type="project" value="UniProtKB-SubCell"/>
</dbReference>
<proteinExistence type="predicted"/>
<organism evidence="6 7">
    <name type="scientific">Burkholderia stabilis</name>
    <dbReference type="NCBI Taxonomy" id="95485"/>
    <lineage>
        <taxon>Bacteria</taxon>
        <taxon>Pseudomonadati</taxon>
        <taxon>Pseudomonadota</taxon>
        <taxon>Betaproteobacteria</taxon>
        <taxon>Burkholderiales</taxon>
        <taxon>Burkholderiaceae</taxon>
        <taxon>Burkholderia</taxon>
        <taxon>Burkholderia cepacia complex</taxon>
    </lineage>
</organism>
<dbReference type="InterPro" id="IPR023380">
    <property type="entry name" value="DsbB-like_sf"/>
</dbReference>
<dbReference type="Gene3D" id="1.20.1550.10">
    <property type="entry name" value="DsbB-like"/>
    <property type="match status" value="1"/>
</dbReference>
<keyword evidence="2 5" id="KW-0812">Transmembrane</keyword>
<name>A0A1Y1BS30_9BURK</name>
<evidence type="ECO:0000313" key="6">
    <source>
        <dbReference type="EMBL" id="BAX62770.1"/>
    </source>
</evidence>
<evidence type="ECO:0008006" key="8">
    <source>
        <dbReference type="Google" id="ProtNLM"/>
    </source>
</evidence>
<feature type="transmembrane region" description="Helical" evidence="5">
    <location>
        <begin position="145"/>
        <end position="167"/>
    </location>
</feature>
<dbReference type="Pfam" id="PF02600">
    <property type="entry name" value="DsbB"/>
    <property type="match status" value="1"/>
</dbReference>
<dbReference type="RefSeq" id="WP_157776426.1">
    <property type="nucleotide sequence ID" value="NZ_AP018112.1"/>
</dbReference>
<dbReference type="SUPFAM" id="SSF158442">
    <property type="entry name" value="DsbB-like"/>
    <property type="match status" value="1"/>
</dbReference>
<protein>
    <recommendedName>
        <fullName evidence="8">Disulfide bond formation protein B</fullName>
    </recommendedName>
</protein>
<sequence length="202" mass="21530">MKANRLIDLLALYGVNAVLLVAFYFQLVHGELPCSLCNLQRVAFMLLGAGLLLNVWSRNPSPANYALSAVGALVGSLIGLMQMFLHVLPGTPPYGGAILGMHMYTASYVALTASIIYCVLMLAFRTRLQAIRVGVAPAGEAGRSPFVKLAVGLFAALVIGNLISVFVETGFHALYSDPQHYHLLYCGDPEALGNSGSTGCRQ</sequence>
<feature type="transmembrane region" description="Helical" evidence="5">
    <location>
        <begin position="39"/>
        <end position="56"/>
    </location>
</feature>
<evidence type="ECO:0000256" key="4">
    <source>
        <dbReference type="ARBA" id="ARBA00023136"/>
    </source>
</evidence>
<reference evidence="6 7" key="1">
    <citation type="journal article" date="2017" name="Genome Announc.">
        <title>Complete Genome Sequence of Burkholderia stabilis FERMP-21014.</title>
        <authorList>
            <person name="Konishi K."/>
            <person name="Kumagai T."/>
            <person name="Sakasegawa S."/>
            <person name="Tamura T."/>
        </authorList>
    </citation>
    <scope>NUCLEOTIDE SEQUENCE [LARGE SCALE GENOMIC DNA]</scope>
    <source>
        <strain evidence="6 7">FERMP-21014</strain>
    </source>
</reference>
<dbReference type="GO" id="GO:0006457">
    <property type="term" value="P:protein folding"/>
    <property type="evidence" value="ECO:0007669"/>
    <property type="project" value="InterPro"/>
</dbReference>
<evidence type="ECO:0000256" key="1">
    <source>
        <dbReference type="ARBA" id="ARBA00004141"/>
    </source>
</evidence>
<feature type="transmembrane region" description="Helical" evidence="5">
    <location>
        <begin position="63"/>
        <end position="85"/>
    </location>
</feature>
<keyword evidence="3 5" id="KW-1133">Transmembrane helix</keyword>
<keyword evidence="4 5" id="KW-0472">Membrane</keyword>
<dbReference type="EMBL" id="AP018112">
    <property type="protein sequence ID" value="BAX62770.1"/>
    <property type="molecule type" value="Genomic_DNA"/>
</dbReference>